<name>A0A8K0GEL0_IGNLU</name>
<feature type="domain" description="DDE-1" evidence="1">
    <location>
        <begin position="16"/>
        <end position="91"/>
    </location>
</feature>
<organism evidence="2 3">
    <name type="scientific">Ignelater luminosus</name>
    <name type="common">Cucubano</name>
    <name type="synonym">Pyrophorus luminosus</name>
    <dbReference type="NCBI Taxonomy" id="2038154"/>
    <lineage>
        <taxon>Eukaryota</taxon>
        <taxon>Metazoa</taxon>
        <taxon>Ecdysozoa</taxon>
        <taxon>Arthropoda</taxon>
        <taxon>Hexapoda</taxon>
        <taxon>Insecta</taxon>
        <taxon>Pterygota</taxon>
        <taxon>Neoptera</taxon>
        <taxon>Endopterygota</taxon>
        <taxon>Coleoptera</taxon>
        <taxon>Polyphaga</taxon>
        <taxon>Elateriformia</taxon>
        <taxon>Elateroidea</taxon>
        <taxon>Elateridae</taxon>
        <taxon>Agrypninae</taxon>
        <taxon>Pyrophorini</taxon>
        <taxon>Ignelater</taxon>
    </lineage>
</organism>
<evidence type="ECO:0000313" key="2">
    <source>
        <dbReference type="EMBL" id="KAF2896804.1"/>
    </source>
</evidence>
<reference evidence="2" key="1">
    <citation type="submission" date="2019-08" db="EMBL/GenBank/DDBJ databases">
        <title>The genome of the North American firefly Photinus pyralis.</title>
        <authorList>
            <consortium name="Photinus pyralis genome working group"/>
            <person name="Fallon T.R."/>
            <person name="Sander Lower S.E."/>
            <person name="Weng J.-K."/>
        </authorList>
    </citation>
    <scope>NUCLEOTIDE SEQUENCE</scope>
    <source>
        <strain evidence="2">TRF0915ILg1</strain>
        <tissue evidence="2">Whole body</tissue>
    </source>
</reference>
<dbReference type="OrthoDB" id="6778747at2759"/>
<dbReference type="EMBL" id="VTPC01004736">
    <property type="protein sequence ID" value="KAF2896804.1"/>
    <property type="molecule type" value="Genomic_DNA"/>
</dbReference>
<dbReference type="Proteomes" id="UP000801492">
    <property type="component" value="Unassembled WGS sequence"/>
</dbReference>
<evidence type="ECO:0000259" key="1">
    <source>
        <dbReference type="Pfam" id="PF03184"/>
    </source>
</evidence>
<proteinExistence type="predicted"/>
<protein>
    <recommendedName>
        <fullName evidence="1">DDE-1 domain-containing protein</fullName>
    </recommendedName>
</protein>
<dbReference type="Pfam" id="PF03184">
    <property type="entry name" value="DDE_1"/>
    <property type="match status" value="1"/>
</dbReference>
<comment type="caution">
    <text evidence="2">The sequence shown here is derived from an EMBL/GenBank/DDBJ whole genome shotgun (WGS) entry which is preliminary data.</text>
</comment>
<dbReference type="AlphaFoldDB" id="A0A8K0GEL0"/>
<accession>A0A8K0GEL0</accession>
<keyword evidence="3" id="KW-1185">Reference proteome</keyword>
<gene>
    <name evidence="2" type="ORF">ILUMI_09372</name>
</gene>
<dbReference type="InterPro" id="IPR004875">
    <property type="entry name" value="DDE_SF_endonuclease_dom"/>
</dbReference>
<dbReference type="GO" id="GO:0003676">
    <property type="term" value="F:nucleic acid binding"/>
    <property type="evidence" value="ECO:0007669"/>
    <property type="project" value="InterPro"/>
</dbReference>
<evidence type="ECO:0000313" key="3">
    <source>
        <dbReference type="Proteomes" id="UP000801492"/>
    </source>
</evidence>
<sequence>MKRELLYGAPPNSWFTNASKANPVILLLDGHASHTQSLELIDEARNNGVTIICFPPHTTHKLQPGDVGFMRPLSAFYGQAVTAWLRSNPEATDIELNAEERRSADGQQPPLTPLDQNTLQLPLPQEQGMIRLPQTLQPSQSVSQPSTSISDERHILQHGTSCLMLVKEDENVSKWMARVRSLAADCGYGGRLTTIIRDTFILEMGSGLIRDRLFEEDAKSLTTDKAVEIAQTKENISEFNP</sequence>